<dbReference type="PANTHER" id="PTHR15420">
    <property type="entry name" value="UBIQUINOL-CYTOCHROME C REDUCTASE COMPLEX 6.4 KD PROTEIN"/>
    <property type="match status" value="1"/>
</dbReference>
<dbReference type="KEGG" id="pguu:104465931"/>
<dbReference type="AlphaFoldDB" id="A0A093CHF2"/>
<dbReference type="GO" id="GO:0006122">
    <property type="term" value="P:mitochondrial electron transport, ubiquinol to cytochrome c"/>
    <property type="evidence" value="ECO:0007669"/>
    <property type="project" value="InterPro"/>
</dbReference>
<reference evidence="1 2" key="1">
    <citation type="submission" date="2014-04" db="EMBL/GenBank/DDBJ databases">
        <title>Genome evolution of avian class.</title>
        <authorList>
            <person name="Zhang G."/>
            <person name="Li C."/>
        </authorList>
    </citation>
    <scope>NUCLEOTIDE SEQUENCE [LARGE SCALE GENOMIC DNA]</scope>
    <source>
        <strain evidence="1">BGI_N339</strain>
    </source>
</reference>
<gene>
    <name evidence="1" type="ORF">N339_08745</name>
</gene>
<dbReference type="InterPro" id="IPR015089">
    <property type="entry name" value="UQCR"/>
</dbReference>
<accession>A0A093CHF2</accession>
<dbReference type="EMBL" id="KL240640">
    <property type="protein sequence ID" value="KFV11762.1"/>
    <property type="molecule type" value="Genomic_DNA"/>
</dbReference>
<dbReference type="Gene3D" id="1.20.5.220">
    <property type="match status" value="1"/>
</dbReference>
<evidence type="ECO:0000313" key="1">
    <source>
        <dbReference type="EMBL" id="KFV11762.1"/>
    </source>
</evidence>
<dbReference type="PANTHER" id="PTHR15420:SF2">
    <property type="entry name" value="CYTOCHROME B-C1 COMPLEX SUBUNIT 10"/>
    <property type="match status" value="1"/>
</dbReference>
<dbReference type="OrthoDB" id="15743at2759"/>
<feature type="non-terminal residue" evidence="1">
    <location>
        <position position="39"/>
    </location>
</feature>
<sequence>TPTLATWGGVAGTGLVWLTDWKLVLQYVPYIGGKYKTED</sequence>
<organism evidence="1 2">
    <name type="scientific">Pterocles gutturalis</name>
    <name type="common">yellow-throated sandgrouse</name>
    <dbReference type="NCBI Taxonomy" id="240206"/>
    <lineage>
        <taxon>Eukaryota</taxon>
        <taxon>Metazoa</taxon>
        <taxon>Chordata</taxon>
        <taxon>Craniata</taxon>
        <taxon>Vertebrata</taxon>
        <taxon>Euteleostomi</taxon>
        <taxon>Archelosauria</taxon>
        <taxon>Archosauria</taxon>
        <taxon>Dinosauria</taxon>
        <taxon>Saurischia</taxon>
        <taxon>Theropoda</taxon>
        <taxon>Coelurosauria</taxon>
        <taxon>Aves</taxon>
        <taxon>Neognathae</taxon>
        <taxon>Neoaves</taxon>
        <taxon>Columbimorphae</taxon>
        <taxon>Pterocliformes</taxon>
        <taxon>Pteroclidae</taxon>
        <taxon>Pterocles</taxon>
    </lineage>
</organism>
<dbReference type="Pfam" id="PF08997">
    <property type="entry name" value="UCR_6-4kD"/>
    <property type="match status" value="1"/>
</dbReference>
<dbReference type="Proteomes" id="UP000053149">
    <property type="component" value="Unassembled WGS sequence"/>
</dbReference>
<dbReference type="SUPFAM" id="SSF81518">
    <property type="entry name" value="Subunit XI (6.4 kDa protein) of cytochrome bc1 complex (Ubiquinol-cytochrome c reductase)"/>
    <property type="match status" value="1"/>
</dbReference>
<protein>
    <submittedName>
        <fullName evidence="1">Cytochrome b-c1 complex subunit 10</fullName>
    </submittedName>
</protein>
<proteinExistence type="predicted"/>
<evidence type="ECO:0000313" key="2">
    <source>
        <dbReference type="Proteomes" id="UP000053149"/>
    </source>
</evidence>
<feature type="non-terminal residue" evidence="1">
    <location>
        <position position="1"/>
    </location>
</feature>
<name>A0A093CHF2_9AVES</name>
<dbReference type="InterPro" id="IPR029027">
    <property type="entry name" value="Single_a-helix_sf"/>
</dbReference>
<keyword evidence="2" id="KW-1185">Reference proteome</keyword>
<dbReference type="GO" id="GO:0005743">
    <property type="term" value="C:mitochondrial inner membrane"/>
    <property type="evidence" value="ECO:0007669"/>
    <property type="project" value="TreeGrafter"/>
</dbReference>